<evidence type="ECO:0000256" key="3">
    <source>
        <dbReference type="ARBA" id="ARBA00023125"/>
    </source>
</evidence>
<organism evidence="6 7">
    <name type="scientific">Proteus myxofaciens ATCC 19692</name>
    <dbReference type="NCBI Taxonomy" id="1354337"/>
    <lineage>
        <taxon>Bacteria</taxon>
        <taxon>Pseudomonadati</taxon>
        <taxon>Pseudomonadota</taxon>
        <taxon>Gammaproteobacteria</taxon>
        <taxon>Enterobacterales</taxon>
        <taxon>Morganellaceae</taxon>
        <taxon>Proteus</taxon>
    </lineage>
</organism>
<dbReference type="SUPFAM" id="SSF53850">
    <property type="entry name" value="Periplasmic binding protein-like II"/>
    <property type="match status" value="1"/>
</dbReference>
<proteinExistence type="inferred from homology"/>
<dbReference type="Gene3D" id="1.10.10.10">
    <property type="entry name" value="Winged helix-like DNA-binding domain superfamily/Winged helix DNA-binding domain"/>
    <property type="match status" value="1"/>
</dbReference>
<dbReference type="Gene3D" id="3.40.190.10">
    <property type="entry name" value="Periplasmic binding protein-like II"/>
    <property type="match status" value="2"/>
</dbReference>
<dbReference type="InterPro" id="IPR058163">
    <property type="entry name" value="LysR-type_TF_proteobact-type"/>
</dbReference>
<dbReference type="PANTHER" id="PTHR30537:SF74">
    <property type="entry name" value="HTH-TYPE TRANSCRIPTIONAL REGULATOR TRPI"/>
    <property type="match status" value="1"/>
</dbReference>
<protein>
    <submittedName>
        <fullName evidence="6">Glycine cleavage system transcriptional activator</fullName>
    </submittedName>
</protein>
<dbReference type="GO" id="GO:0043565">
    <property type="term" value="F:sequence-specific DNA binding"/>
    <property type="evidence" value="ECO:0007669"/>
    <property type="project" value="TreeGrafter"/>
</dbReference>
<dbReference type="InterPro" id="IPR036390">
    <property type="entry name" value="WH_DNA-bd_sf"/>
</dbReference>
<dbReference type="PATRIC" id="fig|1354337.4.peg.65"/>
<dbReference type="GO" id="GO:0003700">
    <property type="term" value="F:DNA-binding transcription factor activity"/>
    <property type="evidence" value="ECO:0007669"/>
    <property type="project" value="InterPro"/>
</dbReference>
<dbReference type="PROSITE" id="PS50931">
    <property type="entry name" value="HTH_LYSR"/>
    <property type="match status" value="1"/>
</dbReference>
<gene>
    <name evidence="6" type="ORF">M983_0062</name>
</gene>
<reference evidence="6 7" key="1">
    <citation type="submission" date="2016-04" db="EMBL/GenBank/DDBJ databases">
        <title>ATOL: Assembling a taxonomically balanced genome-scale reconstruction of the evolutionary history of the Enterobacteriaceae.</title>
        <authorList>
            <person name="Plunkett G.III."/>
            <person name="Neeno-Eckwall E.C."/>
            <person name="Glasner J.D."/>
            <person name="Perna N.T."/>
        </authorList>
    </citation>
    <scope>NUCLEOTIDE SEQUENCE [LARGE SCALE GENOMIC DNA]</scope>
    <source>
        <strain evidence="6 7">ATCC 19692</strain>
    </source>
</reference>
<dbReference type="AlphaFoldDB" id="A0A198GP85"/>
<name>A0A198GP85_9GAMM</name>
<dbReference type="OrthoDB" id="9786526at2"/>
<dbReference type="InterPro" id="IPR000847">
    <property type="entry name" value="LysR_HTH_N"/>
</dbReference>
<sequence length="294" mass="33603">MMKNLPPLSSLRAFLVACHSQSFTQAAQTLCITHGAISRHIQVIEKWFGVTLFNKEGLRRVPTPYALTLAKELSHVFDALNDIGFRYGNGGKNDILNISVPTTLCLKWLIPRMEDFYKEYPNANIQIASANSERFHLISHDDLIIRPEPQQQEYSAIPFLDDIHCLIASNKLLERYNVTNTDDIFHCPVIDTLTRPGHWQQWLTAANLNMSNNFCKHYRFDHFHISLQAVLEGLGIGIGPISILSNDISQGNLIVLFPDIRIAPLRYYALTPLGVQKTKTHLDFEQWLYRMKSN</sequence>
<evidence type="ECO:0000256" key="4">
    <source>
        <dbReference type="ARBA" id="ARBA00023163"/>
    </source>
</evidence>
<evidence type="ECO:0000313" key="6">
    <source>
        <dbReference type="EMBL" id="OAT39237.1"/>
    </source>
</evidence>
<dbReference type="Pfam" id="PF00126">
    <property type="entry name" value="HTH_1"/>
    <property type="match status" value="1"/>
</dbReference>
<comment type="caution">
    <text evidence="6">The sequence shown here is derived from an EMBL/GenBank/DDBJ whole genome shotgun (WGS) entry which is preliminary data.</text>
</comment>
<comment type="similarity">
    <text evidence="1">Belongs to the LysR transcriptional regulatory family.</text>
</comment>
<dbReference type="STRING" id="1354337.M983_0062"/>
<dbReference type="Pfam" id="PF03466">
    <property type="entry name" value="LysR_substrate"/>
    <property type="match status" value="1"/>
</dbReference>
<keyword evidence="3" id="KW-0238">DNA-binding</keyword>
<feature type="domain" description="HTH lysR-type" evidence="5">
    <location>
        <begin position="6"/>
        <end position="63"/>
    </location>
</feature>
<evidence type="ECO:0000259" key="5">
    <source>
        <dbReference type="PROSITE" id="PS50931"/>
    </source>
</evidence>
<dbReference type="PANTHER" id="PTHR30537">
    <property type="entry name" value="HTH-TYPE TRANSCRIPTIONAL REGULATOR"/>
    <property type="match status" value="1"/>
</dbReference>
<dbReference type="Proteomes" id="UP000094023">
    <property type="component" value="Unassembled WGS sequence"/>
</dbReference>
<keyword evidence="2" id="KW-0805">Transcription regulation</keyword>
<evidence type="ECO:0000256" key="2">
    <source>
        <dbReference type="ARBA" id="ARBA00023015"/>
    </source>
</evidence>
<dbReference type="InterPro" id="IPR036388">
    <property type="entry name" value="WH-like_DNA-bd_sf"/>
</dbReference>
<evidence type="ECO:0000313" key="7">
    <source>
        <dbReference type="Proteomes" id="UP000094023"/>
    </source>
</evidence>
<dbReference type="InterPro" id="IPR005119">
    <property type="entry name" value="LysR_subst-bd"/>
</dbReference>
<accession>A0A198GP85</accession>
<dbReference type="GO" id="GO:0006351">
    <property type="term" value="P:DNA-templated transcription"/>
    <property type="evidence" value="ECO:0007669"/>
    <property type="project" value="TreeGrafter"/>
</dbReference>
<keyword evidence="7" id="KW-1185">Reference proteome</keyword>
<dbReference type="SUPFAM" id="SSF46785">
    <property type="entry name" value="Winged helix' DNA-binding domain"/>
    <property type="match status" value="1"/>
</dbReference>
<dbReference type="EMBL" id="LXEN01000004">
    <property type="protein sequence ID" value="OAT39237.1"/>
    <property type="molecule type" value="Genomic_DNA"/>
</dbReference>
<keyword evidence="4" id="KW-0804">Transcription</keyword>
<evidence type="ECO:0000256" key="1">
    <source>
        <dbReference type="ARBA" id="ARBA00009437"/>
    </source>
</evidence>